<keyword evidence="3" id="KW-0411">Iron-sulfur</keyword>
<keyword evidence="1" id="KW-0479">Metal-binding</keyword>
<dbReference type="InterPro" id="IPR006657">
    <property type="entry name" value="MoPterin_dinucl-bd_dom"/>
</dbReference>
<reference evidence="5" key="1">
    <citation type="submission" date="2018-06" db="EMBL/GenBank/DDBJ databases">
        <authorList>
            <person name="Zhirakovskaya E."/>
        </authorList>
    </citation>
    <scope>NUCLEOTIDE SEQUENCE</scope>
</reference>
<dbReference type="GO" id="GO:0016491">
    <property type="term" value="F:oxidoreductase activity"/>
    <property type="evidence" value="ECO:0007669"/>
    <property type="project" value="InterPro"/>
</dbReference>
<name>A0A3B0UT49_9ZZZZ</name>
<evidence type="ECO:0000256" key="3">
    <source>
        <dbReference type="ARBA" id="ARBA00023014"/>
    </source>
</evidence>
<gene>
    <name evidence="5" type="ORF">MNBD_CHLOROFLEXI01-5080</name>
</gene>
<sequence length="98" mass="10917">MGLETGDWVEVSSRRGAISLRLLVTERSLPKTIFIPFHFAEAAANLLTLDRVDSRAKIPDYKNTAVAIQKTTAPEGWDEGYEKPLLDRGAIKDPVQIH</sequence>
<dbReference type="SUPFAM" id="SSF50692">
    <property type="entry name" value="ADC-like"/>
    <property type="match status" value="1"/>
</dbReference>
<evidence type="ECO:0000256" key="1">
    <source>
        <dbReference type="ARBA" id="ARBA00022723"/>
    </source>
</evidence>
<feature type="domain" description="Molybdopterin dinucleotide-binding" evidence="4">
    <location>
        <begin position="2"/>
        <end position="65"/>
    </location>
</feature>
<dbReference type="AlphaFoldDB" id="A0A3B0UT49"/>
<dbReference type="EMBL" id="UOEU01000328">
    <property type="protein sequence ID" value="VAW32170.1"/>
    <property type="molecule type" value="Genomic_DNA"/>
</dbReference>
<dbReference type="GO" id="GO:0046872">
    <property type="term" value="F:metal ion binding"/>
    <property type="evidence" value="ECO:0007669"/>
    <property type="project" value="UniProtKB-KW"/>
</dbReference>
<dbReference type="Gene3D" id="2.40.40.20">
    <property type="match status" value="1"/>
</dbReference>
<dbReference type="GO" id="GO:0016020">
    <property type="term" value="C:membrane"/>
    <property type="evidence" value="ECO:0007669"/>
    <property type="project" value="TreeGrafter"/>
</dbReference>
<evidence type="ECO:0000313" key="5">
    <source>
        <dbReference type="EMBL" id="VAW32170.1"/>
    </source>
</evidence>
<dbReference type="PANTHER" id="PTHR43105:SF10">
    <property type="entry name" value="NADH-QUINONE OXIDOREDUCTASE SUBUNIT G"/>
    <property type="match status" value="1"/>
</dbReference>
<protein>
    <recommendedName>
        <fullName evidence="4">Molybdopterin dinucleotide-binding domain-containing protein</fullName>
    </recommendedName>
</protein>
<dbReference type="Pfam" id="PF01568">
    <property type="entry name" value="Molydop_binding"/>
    <property type="match status" value="1"/>
</dbReference>
<accession>A0A3B0UT49</accession>
<dbReference type="GO" id="GO:0051536">
    <property type="term" value="F:iron-sulfur cluster binding"/>
    <property type="evidence" value="ECO:0007669"/>
    <property type="project" value="UniProtKB-KW"/>
</dbReference>
<organism evidence="5">
    <name type="scientific">hydrothermal vent metagenome</name>
    <dbReference type="NCBI Taxonomy" id="652676"/>
    <lineage>
        <taxon>unclassified sequences</taxon>
        <taxon>metagenomes</taxon>
        <taxon>ecological metagenomes</taxon>
    </lineage>
</organism>
<dbReference type="PANTHER" id="PTHR43105">
    <property type="entry name" value="RESPIRATORY NITRATE REDUCTASE"/>
    <property type="match status" value="1"/>
</dbReference>
<proteinExistence type="predicted"/>
<dbReference type="InterPro" id="IPR009010">
    <property type="entry name" value="Asp_de-COase-like_dom_sf"/>
</dbReference>
<keyword evidence="2" id="KW-0408">Iron</keyword>
<evidence type="ECO:0000256" key="2">
    <source>
        <dbReference type="ARBA" id="ARBA00023004"/>
    </source>
</evidence>
<dbReference type="GO" id="GO:0043546">
    <property type="term" value="F:molybdopterin cofactor binding"/>
    <property type="evidence" value="ECO:0007669"/>
    <property type="project" value="InterPro"/>
</dbReference>
<dbReference type="InterPro" id="IPR050123">
    <property type="entry name" value="Prok_molybdopt-oxidoreductase"/>
</dbReference>
<evidence type="ECO:0000259" key="4">
    <source>
        <dbReference type="Pfam" id="PF01568"/>
    </source>
</evidence>